<dbReference type="OrthoDB" id="1421367at2"/>
<dbReference type="RefSeq" id="WP_072552404.1">
    <property type="nucleotide sequence ID" value="NZ_CP018153.1"/>
</dbReference>
<dbReference type="SUPFAM" id="SSF55136">
    <property type="entry name" value="Probable bacterial effector-binding domain"/>
    <property type="match status" value="1"/>
</dbReference>
<gene>
    <name evidence="2" type="ORF">LPB144_04685</name>
</gene>
<dbReference type="STRING" id="1913577.LPB144_04685"/>
<evidence type="ECO:0000313" key="3">
    <source>
        <dbReference type="Proteomes" id="UP000182510"/>
    </source>
</evidence>
<dbReference type="InterPro" id="IPR011256">
    <property type="entry name" value="Reg_factor_effector_dom_sf"/>
</dbReference>
<dbReference type="Pfam" id="PF06445">
    <property type="entry name" value="GyrI-like"/>
    <property type="match status" value="1"/>
</dbReference>
<proteinExistence type="predicted"/>
<dbReference type="Proteomes" id="UP000182510">
    <property type="component" value="Chromosome"/>
</dbReference>
<dbReference type="KEGG" id="grl:LPB144_04685"/>
<accession>A0A1L3J3S6</accession>
<protein>
    <recommendedName>
        <fullName evidence="1">GyrI-like small molecule binding domain-containing protein</fullName>
    </recommendedName>
</protein>
<feature type="domain" description="GyrI-like small molecule binding" evidence="1">
    <location>
        <begin position="186"/>
        <end position="305"/>
    </location>
</feature>
<dbReference type="Gene3D" id="3.20.80.10">
    <property type="entry name" value="Regulatory factor, effector binding domain"/>
    <property type="match status" value="1"/>
</dbReference>
<name>A0A1L3J3S6_9FLAO</name>
<reference evidence="2 3" key="1">
    <citation type="submission" date="2016-11" db="EMBL/GenBank/DDBJ databases">
        <title>Gramella sp. LPB0144 isolated from marine environment.</title>
        <authorList>
            <person name="Kim E."/>
            <person name="Yi H."/>
        </authorList>
    </citation>
    <scope>NUCLEOTIDE SEQUENCE [LARGE SCALE GENOMIC DNA]</scope>
    <source>
        <strain evidence="2 3">LPB0144</strain>
    </source>
</reference>
<dbReference type="InterPro" id="IPR029442">
    <property type="entry name" value="GyrI-like"/>
</dbReference>
<keyword evidence="3" id="KW-1185">Reference proteome</keyword>
<sequence length="307" mass="35542">MKKILWVSLLILSAGVIWFLFIKEYDYQFHMTAKYGPGVAYDEIADWKKFDGPNSKDNISITEENPFKGLKQEISAGTEAVLEFNWEFEKANDSVTDLTLKVRSRKNQIKNRLAILSPFQTSELVDSLENKLIRFKKRLNTVQETYAVKILDSLVTSPELDCICRSSKNVPVDKKAGEMVRTITSLEDYITTNNLELNGVPFVKVERWDMDTKKIDFDFCFPVKLEGVEKIDSDYLEFRKIPSFKAIKAIFNGNYRMSHLAWYDLMHEIELRELESTGLPLEVFYDNPNMGTPSINWKAEIFIPVTE</sequence>
<evidence type="ECO:0000259" key="1">
    <source>
        <dbReference type="Pfam" id="PF06445"/>
    </source>
</evidence>
<evidence type="ECO:0000313" key="2">
    <source>
        <dbReference type="EMBL" id="APG59752.1"/>
    </source>
</evidence>
<organism evidence="2 3">
    <name type="scientific">Christiangramia salexigens</name>
    <dbReference type="NCBI Taxonomy" id="1913577"/>
    <lineage>
        <taxon>Bacteria</taxon>
        <taxon>Pseudomonadati</taxon>
        <taxon>Bacteroidota</taxon>
        <taxon>Flavobacteriia</taxon>
        <taxon>Flavobacteriales</taxon>
        <taxon>Flavobacteriaceae</taxon>
        <taxon>Christiangramia</taxon>
    </lineage>
</organism>
<dbReference type="EMBL" id="CP018153">
    <property type="protein sequence ID" value="APG59752.1"/>
    <property type="molecule type" value="Genomic_DNA"/>
</dbReference>
<dbReference type="AlphaFoldDB" id="A0A1L3J3S6"/>